<gene>
    <name evidence="1" type="ORF">HG933_11135</name>
</gene>
<protein>
    <submittedName>
        <fullName evidence="1">Rha family transcriptional regulator</fullName>
    </submittedName>
</protein>
<dbReference type="InterPro" id="IPR014054">
    <property type="entry name" value="Phage_regulatory_Rha"/>
</dbReference>
<accession>A0A848EVM8</accession>
<organism evidence="1 2">
    <name type="scientific">Megasphaera elsdenii</name>
    <dbReference type="NCBI Taxonomy" id="907"/>
    <lineage>
        <taxon>Bacteria</taxon>
        <taxon>Bacillati</taxon>
        <taxon>Bacillota</taxon>
        <taxon>Negativicutes</taxon>
        <taxon>Veillonellales</taxon>
        <taxon>Veillonellaceae</taxon>
        <taxon>Megasphaera</taxon>
    </lineage>
</organism>
<reference evidence="1 2" key="1">
    <citation type="submission" date="2020-04" db="EMBL/GenBank/DDBJ databases">
        <authorList>
            <person name="Hitch T.C.A."/>
            <person name="Wylensek D."/>
            <person name="Clavel T."/>
        </authorList>
    </citation>
    <scope>NUCLEOTIDE SEQUENCE [LARGE SCALE GENOMIC DNA]</scope>
    <source>
        <strain evidence="1 2">WCA-386-APC-2A</strain>
    </source>
</reference>
<dbReference type="Pfam" id="PF09669">
    <property type="entry name" value="Phage_pRha"/>
    <property type="match status" value="1"/>
</dbReference>
<dbReference type="NCBIfam" id="TIGR02681">
    <property type="entry name" value="phage_pRha"/>
    <property type="match status" value="1"/>
</dbReference>
<dbReference type="AlphaFoldDB" id="A0A848EVM8"/>
<dbReference type="EMBL" id="JABBJH010000024">
    <property type="protein sequence ID" value="NMK39909.1"/>
    <property type="molecule type" value="Genomic_DNA"/>
</dbReference>
<evidence type="ECO:0000313" key="2">
    <source>
        <dbReference type="Proteomes" id="UP000536773"/>
    </source>
</evidence>
<dbReference type="RefSeq" id="WP_169013980.1">
    <property type="nucleotide sequence ID" value="NZ_JABBJH010000024.1"/>
</dbReference>
<comment type="caution">
    <text evidence="1">The sequence shown here is derived from an EMBL/GenBank/DDBJ whole genome shotgun (WGS) entry which is preliminary data.</text>
</comment>
<sequence>MNELVTVYNHQLVTDSKKVAAHFGKRHDHVIRHIEAVLRGIPQNGNTPTMYKKVSYVHEQNGQTYSYYLMNRDGFSLLVMGFTGQKALEWKLKFLEAFNAMEKAIKTPQITPNPHYRTRMIKTAVKDAADTAAMIADTFGVKKPMAMTAAMQMVGKAYGVDMTPLKQFIPAETNPSTLTPTMIAKELGILNSKGNPSPQRVNAMLNSKGLQEKVGTDWAPTEAGKAYCERIPYTRNNGHSGYQLLWSHEILELLKSEDQEAGY</sequence>
<proteinExistence type="predicted"/>
<dbReference type="Proteomes" id="UP000536773">
    <property type="component" value="Unassembled WGS sequence"/>
</dbReference>
<evidence type="ECO:0000313" key="1">
    <source>
        <dbReference type="EMBL" id="NMK39909.1"/>
    </source>
</evidence>
<name>A0A848EVM8_MEGEL</name>